<comment type="similarity">
    <text evidence="2">Belongs to the AzlC family.</text>
</comment>
<evidence type="ECO:0000256" key="3">
    <source>
        <dbReference type="ARBA" id="ARBA00022448"/>
    </source>
</evidence>
<evidence type="ECO:0000256" key="2">
    <source>
        <dbReference type="ARBA" id="ARBA00010735"/>
    </source>
</evidence>
<evidence type="ECO:0000256" key="4">
    <source>
        <dbReference type="ARBA" id="ARBA00022475"/>
    </source>
</evidence>
<evidence type="ECO:0000256" key="1">
    <source>
        <dbReference type="ARBA" id="ARBA00004651"/>
    </source>
</evidence>
<keyword evidence="4" id="KW-1003">Cell membrane</keyword>
<dbReference type="Pfam" id="PF03591">
    <property type="entry name" value="AzlC"/>
    <property type="match status" value="1"/>
</dbReference>
<feature type="transmembrane region" description="Helical" evidence="8">
    <location>
        <begin position="62"/>
        <end position="84"/>
    </location>
</feature>
<evidence type="ECO:0000256" key="8">
    <source>
        <dbReference type="SAM" id="Phobius"/>
    </source>
</evidence>
<accession>A0A2S9V6T5</accession>
<dbReference type="GO" id="GO:1903785">
    <property type="term" value="P:L-valine transmembrane transport"/>
    <property type="evidence" value="ECO:0007669"/>
    <property type="project" value="TreeGrafter"/>
</dbReference>
<comment type="subcellular location">
    <subcellularLocation>
        <location evidence="1">Cell membrane</location>
        <topology evidence="1">Multi-pass membrane protein</topology>
    </subcellularLocation>
</comment>
<name>A0A2S9V6T5_9ALTE</name>
<keyword evidence="5 8" id="KW-0812">Transmembrane</keyword>
<dbReference type="OrthoDB" id="3181706at2"/>
<evidence type="ECO:0000313" key="9">
    <source>
        <dbReference type="EMBL" id="PRO72180.1"/>
    </source>
</evidence>
<dbReference type="PANTHER" id="PTHR34979:SF1">
    <property type="entry name" value="INNER MEMBRANE PROTEIN YGAZ"/>
    <property type="match status" value="1"/>
</dbReference>
<evidence type="ECO:0000256" key="6">
    <source>
        <dbReference type="ARBA" id="ARBA00022989"/>
    </source>
</evidence>
<feature type="transmembrane region" description="Helical" evidence="8">
    <location>
        <begin position="133"/>
        <end position="159"/>
    </location>
</feature>
<feature type="transmembrane region" description="Helical" evidence="8">
    <location>
        <begin position="216"/>
        <end position="234"/>
    </location>
</feature>
<keyword evidence="10" id="KW-1185">Reference proteome</keyword>
<proteinExistence type="inferred from homology"/>
<dbReference type="PANTHER" id="PTHR34979">
    <property type="entry name" value="INNER MEMBRANE PROTEIN YGAZ"/>
    <property type="match status" value="1"/>
</dbReference>
<keyword evidence="3" id="KW-0813">Transport</keyword>
<evidence type="ECO:0000256" key="5">
    <source>
        <dbReference type="ARBA" id="ARBA00022692"/>
    </source>
</evidence>
<reference evidence="10" key="1">
    <citation type="journal article" date="2020" name="Int. J. Syst. Evol. Microbiol.">
        <title>Alteromonas alba sp. nov., a marine bacterium isolated from the seawater of the West Pacific Ocean.</title>
        <authorList>
            <person name="Sun C."/>
            <person name="Wu Y.-H."/>
            <person name="Xamxidin M."/>
            <person name="Cheng H."/>
            <person name="Xu X.-W."/>
        </authorList>
    </citation>
    <scope>NUCLEOTIDE SEQUENCE [LARGE SCALE GENOMIC DNA]</scope>
    <source>
        <strain evidence="10">190</strain>
    </source>
</reference>
<dbReference type="RefSeq" id="WP_105935893.1">
    <property type="nucleotide sequence ID" value="NZ_PVNP01000192.1"/>
</dbReference>
<protein>
    <submittedName>
        <fullName evidence="9">Branched-chain amino acid transporter AzlC</fullName>
    </submittedName>
</protein>
<feature type="transmembrane region" description="Helical" evidence="8">
    <location>
        <begin position="20"/>
        <end position="41"/>
    </location>
</feature>
<evidence type="ECO:0000256" key="7">
    <source>
        <dbReference type="ARBA" id="ARBA00023136"/>
    </source>
</evidence>
<dbReference type="AlphaFoldDB" id="A0A2S9V6T5"/>
<organism evidence="9 10">
    <name type="scientific">Alteromonas alba</name>
    <dbReference type="NCBI Taxonomy" id="2079529"/>
    <lineage>
        <taxon>Bacteria</taxon>
        <taxon>Pseudomonadati</taxon>
        <taxon>Pseudomonadota</taxon>
        <taxon>Gammaproteobacteria</taxon>
        <taxon>Alteromonadales</taxon>
        <taxon>Alteromonadaceae</taxon>
        <taxon>Alteromonas/Salinimonas group</taxon>
        <taxon>Alteromonas</taxon>
    </lineage>
</organism>
<evidence type="ECO:0000313" key="10">
    <source>
        <dbReference type="Proteomes" id="UP000238949"/>
    </source>
</evidence>
<gene>
    <name evidence="9" type="ORF">C6Y40_18565</name>
</gene>
<keyword evidence="6 8" id="KW-1133">Transmembrane helix</keyword>
<dbReference type="Proteomes" id="UP000238949">
    <property type="component" value="Unassembled WGS sequence"/>
</dbReference>
<feature type="transmembrane region" description="Helical" evidence="8">
    <location>
        <begin position="192"/>
        <end position="210"/>
    </location>
</feature>
<feature type="transmembrane region" description="Helical" evidence="8">
    <location>
        <begin position="165"/>
        <end position="185"/>
    </location>
</feature>
<sequence>MNNRPSASSLSPWLQGMRDAMPLLGGYIPVAISFGLIATQANFSVWEATAISALIYAGASQFLMVAMLASGASLWLVVVMTLLINARHVVYAPNLTPLLPPGRRWLALMHGLTDQVFALAHNRLPQLPMATRLGWYCGAALLAWASWVLGTTLGAVAGASLTQQWPLLGEVMPFALPALFLVLIAPRFTSPLWFIVLGITIATALLLAVLQFTNAAIPVAAAAGALAYYALMALNQKTGAEHGH</sequence>
<dbReference type="EMBL" id="PVNP01000192">
    <property type="protein sequence ID" value="PRO72180.1"/>
    <property type="molecule type" value="Genomic_DNA"/>
</dbReference>
<comment type="caution">
    <text evidence="9">The sequence shown here is derived from an EMBL/GenBank/DDBJ whole genome shotgun (WGS) entry which is preliminary data.</text>
</comment>
<keyword evidence="7 8" id="KW-0472">Membrane</keyword>
<dbReference type="GO" id="GO:0005886">
    <property type="term" value="C:plasma membrane"/>
    <property type="evidence" value="ECO:0007669"/>
    <property type="project" value="UniProtKB-SubCell"/>
</dbReference>
<dbReference type="InterPro" id="IPR011606">
    <property type="entry name" value="Brnchd-chn_aa_trnsp_permease"/>
</dbReference>